<evidence type="ECO:0000313" key="3">
    <source>
        <dbReference type="Proteomes" id="UP001178507"/>
    </source>
</evidence>
<feature type="compositionally biased region" description="Low complexity" evidence="1">
    <location>
        <begin position="163"/>
        <end position="174"/>
    </location>
</feature>
<reference evidence="2" key="1">
    <citation type="submission" date="2023-08" db="EMBL/GenBank/DDBJ databases">
        <authorList>
            <person name="Chen Y."/>
            <person name="Shah S."/>
            <person name="Dougan E. K."/>
            <person name="Thang M."/>
            <person name="Chan C."/>
        </authorList>
    </citation>
    <scope>NUCLEOTIDE SEQUENCE</scope>
</reference>
<feature type="compositionally biased region" description="Gly residues" evidence="1">
    <location>
        <begin position="75"/>
        <end position="85"/>
    </location>
</feature>
<sequence>MYGAPWEAQVPWRPEPCPVRKGPGFLPAWQELQLQQLWDVKAVAQVTPREAGAKQPGLIRQNAHKEPHGTQNVASGGGAGTGGLVFPGQLTDEKEKRRRQQQEMQNALAEQIREQRARKEQQRRGVEDSPVKPAGNSTASQPVPVQSTRPEVQDERERKRVQQQELQRALALQVEEARRRKEQARRQQEEEDAREEERLRREIAQEQQERHAGISTFVHTRRMGPKA</sequence>
<organism evidence="2 3">
    <name type="scientific">Effrenium voratum</name>
    <dbReference type="NCBI Taxonomy" id="2562239"/>
    <lineage>
        <taxon>Eukaryota</taxon>
        <taxon>Sar</taxon>
        <taxon>Alveolata</taxon>
        <taxon>Dinophyceae</taxon>
        <taxon>Suessiales</taxon>
        <taxon>Symbiodiniaceae</taxon>
        <taxon>Effrenium</taxon>
    </lineage>
</organism>
<dbReference type="EMBL" id="CAUJNA010000047">
    <property type="protein sequence ID" value="CAJ1370984.1"/>
    <property type="molecule type" value="Genomic_DNA"/>
</dbReference>
<feature type="compositionally biased region" description="Polar residues" evidence="1">
    <location>
        <begin position="135"/>
        <end position="150"/>
    </location>
</feature>
<evidence type="ECO:0000256" key="1">
    <source>
        <dbReference type="SAM" id="MobiDB-lite"/>
    </source>
</evidence>
<proteinExistence type="predicted"/>
<dbReference type="Proteomes" id="UP001178507">
    <property type="component" value="Unassembled WGS sequence"/>
</dbReference>
<protein>
    <submittedName>
        <fullName evidence="2">Uncharacterized protein</fullName>
    </submittedName>
</protein>
<name>A0AA36HKQ4_9DINO</name>
<keyword evidence="3" id="KW-1185">Reference proteome</keyword>
<evidence type="ECO:0000313" key="2">
    <source>
        <dbReference type="EMBL" id="CAJ1370984.1"/>
    </source>
</evidence>
<accession>A0AA36HKQ4</accession>
<feature type="compositionally biased region" description="Basic and acidic residues" evidence="1">
    <location>
        <begin position="111"/>
        <end position="130"/>
    </location>
</feature>
<feature type="compositionally biased region" description="Basic and acidic residues" evidence="1">
    <location>
        <begin position="195"/>
        <end position="212"/>
    </location>
</feature>
<gene>
    <name evidence="2" type="ORF">EVOR1521_LOCUS1422</name>
</gene>
<feature type="compositionally biased region" description="Basic and acidic residues" evidence="1">
    <location>
        <begin position="151"/>
        <end position="162"/>
    </location>
</feature>
<dbReference type="AlphaFoldDB" id="A0AA36HKQ4"/>
<feature type="compositionally biased region" description="Basic and acidic residues" evidence="1">
    <location>
        <begin position="175"/>
        <end position="188"/>
    </location>
</feature>
<feature type="region of interest" description="Disordered" evidence="1">
    <location>
        <begin position="48"/>
        <end position="227"/>
    </location>
</feature>
<comment type="caution">
    <text evidence="2">The sequence shown here is derived from an EMBL/GenBank/DDBJ whole genome shotgun (WGS) entry which is preliminary data.</text>
</comment>